<dbReference type="Gene3D" id="3.30.1060.10">
    <property type="entry name" value="Peptide methionine sulphoxide reductase MsrA"/>
    <property type="match status" value="1"/>
</dbReference>
<evidence type="ECO:0000256" key="1">
    <source>
        <dbReference type="ARBA" id="ARBA00005591"/>
    </source>
</evidence>
<evidence type="ECO:0000256" key="7">
    <source>
        <dbReference type="ARBA" id="ARBA00048782"/>
    </source>
</evidence>
<dbReference type="Proteomes" id="UP000187013">
    <property type="component" value="Unassembled WGS sequence"/>
</dbReference>
<comment type="caution">
    <text evidence="9">The sequence shown here is derived from an EMBL/GenBank/DDBJ whole genome shotgun (WGS) entry which is preliminary data.</text>
</comment>
<dbReference type="EMBL" id="BDGX01000016">
    <property type="protein sequence ID" value="GAV49721.1"/>
    <property type="molecule type" value="Genomic_DNA"/>
</dbReference>
<dbReference type="GO" id="GO:0005737">
    <property type="term" value="C:cytoplasm"/>
    <property type="evidence" value="ECO:0007669"/>
    <property type="project" value="EnsemblFungi"/>
</dbReference>
<gene>
    <name evidence="9" type="ORF">ZYGR_0P03670</name>
</gene>
<evidence type="ECO:0000256" key="6">
    <source>
        <dbReference type="ARBA" id="ARBA00047806"/>
    </source>
</evidence>
<name>A0A1Q3A1Y7_ZYGRO</name>
<evidence type="ECO:0000256" key="2">
    <source>
        <dbReference type="ARBA" id="ARBA00012502"/>
    </source>
</evidence>
<evidence type="ECO:0000313" key="9">
    <source>
        <dbReference type="EMBL" id="GAV49721.1"/>
    </source>
</evidence>
<evidence type="ECO:0000259" key="8">
    <source>
        <dbReference type="Pfam" id="PF01625"/>
    </source>
</evidence>
<dbReference type="eggNOG" id="KOG1635">
    <property type="taxonomic scope" value="Eukaryota"/>
</dbReference>
<dbReference type="EC" id="1.8.4.11" evidence="2"/>
<organism evidence="9 10">
    <name type="scientific">Zygosaccharomyces rouxii</name>
    <dbReference type="NCBI Taxonomy" id="4956"/>
    <lineage>
        <taxon>Eukaryota</taxon>
        <taxon>Fungi</taxon>
        <taxon>Dikarya</taxon>
        <taxon>Ascomycota</taxon>
        <taxon>Saccharomycotina</taxon>
        <taxon>Saccharomycetes</taxon>
        <taxon>Saccharomycetales</taxon>
        <taxon>Saccharomycetaceae</taxon>
        <taxon>Zygosaccharomyces</taxon>
    </lineage>
</organism>
<dbReference type="HAMAP" id="MF_01401">
    <property type="entry name" value="MsrA"/>
    <property type="match status" value="1"/>
</dbReference>
<keyword evidence="3" id="KW-0560">Oxidoreductase</keyword>
<dbReference type="GO" id="GO:0034599">
    <property type="term" value="P:cellular response to oxidative stress"/>
    <property type="evidence" value="ECO:0007669"/>
    <property type="project" value="EnsemblFungi"/>
</dbReference>
<dbReference type="InterPro" id="IPR050162">
    <property type="entry name" value="MsrA_MetSO_reductase"/>
</dbReference>
<feature type="domain" description="Peptide methionine sulphoxide reductase MsrA" evidence="8">
    <location>
        <begin position="20"/>
        <end position="175"/>
    </location>
</feature>
<comment type="catalytic activity">
    <reaction evidence="6">
        <text>L-methionyl-[protein] + [thioredoxin]-disulfide + H2O = L-methionyl-(S)-S-oxide-[protein] + [thioredoxin]-dithiol</text>
        <dbReference type="Rhea" id="RHEA:14217"/>
        <dbReference type="Rhea" id="RHEA-COMP:10698"/>
        <dbReference type="Rhea" id="RHEA-COMP:10700"/>
        <dbReference type="Rhea" id="RHEA-COMP:12313"/>
        <dbReference type="Rhea" id="RHEA-COMP:12315"/>
        <dbReference type="ChEBI" id="CHEBI:15377"/>
        <dbReference type="ChEBI" id="CHEBI:16044"/>
        <dbReference type="ChEBI" id="CHEBI:29950"/>
        <dbReference type="ChEBI" id="CHEBI:44120"/>
        <dbReference type="ChEBI" id="CHEBI:50058"/>
        <dbReference type="EC" id="1.8.4.11"/>
    </reaction>
</comment>
<dbReference type="GO" id="GO:0008113">
    <property type="term" value="F:peptide-methionine (S)-S-oxide reductase activity"/>
    <property type="evidence" value="ECO:0007669"/>
    <property type="project" value="UniProtKB-EC"/>
</dbReference>
<dbReference type="PANTHER" id="PTHR42799">
    <property type="entry name" value="MITOCHONDRIAL PEPTIDE METHIONINE SULFOXIDE REDUCTASE"/>
    <property type="match status" value="1"/>
</dbReference>
<evidence type="ECO:0000256" key="3">
    <source>
        <dbReference type="ARBA" id="ARBA00023002"/>
    </source>
</evidence>
<dbReference type="InterPro" id="IPR036509">
    <property type="entry name" value="Met_Sox_Rdtase_MsrA_sf"/>
</dbReference>
<reference evidence="9 10" key="1">
    <citation type="submission" date="2016-08" db="EMBL/GenBank/DDBJ databases">
        <title>Draft genome sequence of allopolyploid Zygosaccharomyces rouxii.</title>
        <authorList>
            <person name="Watanabe J."/>
            <person name="Uehara K."/>
            <person name="Mogi Y."/>
            <person name="Tsukioka Y."/>
        </authorList>
    </citation>
    <scope>NUCLEOTIDE SEQUENCE [LARGE SCALE GENOMIC DNA]</scope>
    <source>
        <strain evidence="9 10">NBRC 110957</strain>
    </source>
</reference>
<dbReference type="NCBIfam" id="TIGR00401">
    <property type="entry name" value="msrA"/>
    <property type="match status" value="1"/>
</dbReference>
<dbReference type="AlphaFoldDB" id="A0A1Q3A1Y7"/>
<evidence type="ECO:0000256" key="5">
    <source>
        <dbReference type="ARBA" id="ARBA00030643"/>
    </source>
</evidence>
<dbReference type="PANTHER" id="PTHR42799:SF2">
    <property type="entry name" value="MITOCHONDRIAL PEPTIDE METHIONINE SULFOXIDE REDUCTASE"/>
    <property type="match status" value="1"/>
</dbReference>
<dbReference type="OMA" id="LFWESHD"/>
<dbReference type="FunFam" id="3.30.1060.10:FF:000006">
    <property type="entry name" value="Peptide methionine sulfoxide reductase"/>
    <property type="match status" value="1"/>
</dbReference>
<protein>
    <recommendedName>
        <fullName evidence="2">peptide-methionine (S)-S-oxide reductase</fullName>
        <ecNumber evidence="2">1.8.4.11</ecNumber>
    </recommendedName>
    <alternativeName>
        <fullName evidence="5">Peptide-methionine (S)-S-oxide reductase</fullName>
    </alternativeName>
    <alternativeName>
        <fullName evidence="4">Protein-methionine-S-oxide reductase</fullName>
    </alternativeName>
</protein>
<dbReference type="Pfam" id="PF01625">
    <property type="entry name" value="PMSR"/>
    <property type="match status" value="1"/>
</dbReference>
<dbReference type="OrthoDB" id="77405at2759"/>
<sequence length="184" mass="21103">MVPTLSKGIKFNSQTDKILTVGAGCFWGTEHIYRKYLGERIDDCKVGYANGSEMKKDQTNSVTYKRLCIGDTGFCEVLQIAYNPQKLSLKELVDLFFRCHDPTTANQQGPDAGTQYRSALFAHSEGDLKELKELKDQWQPKWGNKITTEVELIKNFYDAEDYHQLYLDKNPEGYACPTHYVRNL</sequence>
<comment type="similarity">
    <text evidence="1">Belongs to the MsrA Met sulfoxide reductase family.</text>
</comment>
<dbReference type="SUPFAM" id="SSF55068">
    <property type="entry name" value="Peptide methionine sulfoxide reductase"/>
    <property type="match status" value="1"/>
</dbReference>
<comment type="catalytic activity">
    <reaction evidence="7">
        <text>[thioredoxin]-disulfide + L-methionine + H2O = L-methionine (S)-S-oxide + [thioredoxin]-dithiol</text>
        <dbReference type="Rhea" id="RHEA:19993"/>
        <dbReference type="Rhea" id="RHEA-COMP:10698"/>
        <dbReference type="Rhea" id="RHEA-COMP:10700"/>
        <dbReference type="ChEBI" id="CHEBI:15377"/>
        <dbReference type="ChEBI" id="CHEBI:29950"/>
        <dbReference type="ChEBI" id="CHEBI:50058"/>
        <dbReference type="ChEBI" id="CHEBI:57844"/>
        <dbReference type="ChEBI" id="CHEBI:58772"/>
        <dbReference type="EC" id="1.8.4.11"/>
    </reaction>
</comment>
<evidence type="ECO:0000313" key="10">
    <source>
        <dbReference type="Proteomes" id="UP000187013"/>
    </source>
</evidence>
<evidence type="ECO:0000256" key="4">
    <source>
        <dbReference type="ARBA" id="ARBA00030273"/>
    </source>
</evidence>
<dbReference type="InterPro" id="IPR002569">
    <property type="entry name" value="Met_Sox_Rdtase_MsrA_dom"/>
</dbReference>
<accession>A0A1Q3A1Y7</accession>
<proteinExistence type="inferred from homology"/>